<sequence length="51" mass="5841">MSTILQTFRPFIIAHLDCLYLTSTTPLRSLDEVLQNPLGVVTKLFRLMIGY</sequence>
<protein>
    <submittedName>
        <fullName evidence="1">Uncharacterized protein</fullName>
    </submittedName>
</protein>
<evidence type="ECO:0000313" key="2">
    <source>
        <dbReference type="Proteomes" id="UP000283383"/>
    </source>
</evidence>
<dbReference type="Proteomes" id="UP000283383">
    <property type="component" value="Unassembled WGS sequence"/>
</dbReference>
<keyword evidence="2" id="KW-1185">Reference proteome</keyword>
<gene>
    <name evidence="1" type="ORF">GcM3_114014</name>
</gene>
<name>A0A420I8G0_9PEZI</name>
<comment type="caution">
    <text evidence="1">The sequence shown here is derived from an EMBL/GenBank/DDBJ whole genome shotgun (WGS) entry which is preliminary data.</text>
</comment>
<reference evidence="1 2" key="1">
    <citation type="journal article" date="2018" name="BMC Genomics">
        <title>Comparative genome analyses reveal sequence features reflecting distinct modes of host-adaptation between dicot and monocot powdery mildew.</title>
        <authorList>
            <person name="Wu Y."/>
            <person name="Ma X."/>
            <person name="Pan Z."/>
            <person name="Kale S.D."/>
            <person name="Song Y."/>
            <person name="King H."/>
            <person name="Zhang Q."/>
            <person name="Presley C."/>
            <person name="Deng X."/>
            <person name="Wei C.I."/>
            <person name="Xiao S."/>
        </authorList>
    </citation>
    <scope>NUCLEOTIDE SEQUENCE [LARGE SCALE GENOMIC DNA]</scope>
    <source>
        <strain evidence="1">UMSG3</strain>
    </source>
</reference>
<accession>A0A420I8G0</accession>
<dbReference type="EMBL" id="MCBQ01011487">
    <property type="protein sequence ID" value="RKF65948.1"/>
    <property type="molecule type" value="Genomic_DNA"/>
</dbReference>
<organism evidence="1 2">
    <name type="scientific">Golovinomyces cichoracearum</name>
    <dbReference type="NCBI Taxonomy" id="62708"/>
    <lineage>
        <taxon>Eukaryota</taxon>
        <taxon>Fungi</taxon>
        <taxon>Dikarya</taxon>
        <taxon>Ascomycota</taxon>
        <taxon>Pezizomycotina</taxon>
        <taxon>Leotiomycetes</taxon>
        <taxon>Erysiphales</taxon>
        <taxon>Erysiphaceae</taxon>
        <taxon>Golovinomyces</taxon>
    </lineage>
</organism>
<proteinExistence type="predicted"/>
<dbReference type="AlphaFoldDB" id="A0A420I8G0"/>
<evidence type="ECO:0000313" key="1">
    <source>
        <dbReference type="EMBL" id="RKF65948.1"/>
    </source>
</evidence>